<evidence type="ECO:0000313" key="1">
    <source>
        <dbReference type="EMBL" id="EPX59330.1"/>
    </source>
</evidence>
<dbReference type="EMBL" id="ANAH02000017">
    <property type="protein sequence ID" value="EPX59330.1"/>
    <property type="molecule type" value="Genomic_DNA"/>
</dbReference>
<gene>
    <name evidence="1" type="ORF">D187_002820</name>
</gene>
<keyword evidence="2" id="KW-1185">Reference proteome</keyword>
<name>S9P4C8_CYSF2</name>
<dbReference type="Proteomes" id="UP000011682">
    <property type="component" value="Unassembled WGS sequence"/>
</dbReference>
<evidence type="ECO:0000313" key="2">
    <source>
        <dbReference type="Proteomes" id="UP000011682"/>
    </source>
</evidence>
<accession>S9P4C8</accession>
<dbReference type="AlphaFoldDB" id="S9P4C8"/>
<protein>
    <submittedName>
        <fullName evidence="1">Uncharacterized protein</fullName>
    </submittedName>
</protein>
<reference evidence="1" key="1">
    <citation type="submission" date="2013-05" db="EMBL/GenBank/DDBJ databases">
        <title>Genome assembly of Cystobacter fuscus DSM 2262.</title>
        <authorList>
            <person name="Sharma G."/>
            <person name="Khatri I."/>
            <person name="Kaur C."/>
            <person name="Mayilraj S."/>
            <person name="Subramanian S."/>
        </authorList>
    </citation>
    <scope>NUCLEOTIDE SEQUENCE [LARGE SCALE GENOMIC DNA]</scope>
    <source>
        <strain evidence="1">DSM 2262</strain>
    </source>
</reference>
<proteinExistence type="predicted"/>
<organism evidence="1 2">
    <name type="scientific">Cystobacter fuscus (strain ATCC 25194 / DSM 2262 / NBRC 100088 / M29)</name>
    <dbReference type="NCBI Taxonomy" id="1242864"/>
    <lineage>
        <taxon>Bacteria</taxon>
        <taxon>Pseudomonadati</taxon>
        <taxon>Myxococcota</taxon>
        <taxon>Myxococcia</taxon>
        <taxon>Myxococcales</taxon>
        <taxon>Cystobacterineae</taxon>
        <taxon>Archangiaceae</taxon>
        <taxon>Cystobacter</taxon>
    </lineage>
</organism>
<sequence>MGTLWQERAEPRHGGPGGNHRRYVLEHFRCLQEDRGSGLGCRAVSNPCSASRDELVFSERSLKLNYRESKGRS</sequence>
<comment type="caution">
    <text evidence="1">The sequence shown here is derived from an EMBL/GenBank/DDBJ whole genome shotgun (WGS) entry which is preliminary data.</text>
</comment>